<dbReference type="Proteomes" id="UP000251670">
    <property type="component" value="Unassembled WGS sequence"/>
</dbReference>
<feature type="chain" id="PRO_5016913732" evidence="1">
    <location>
        <begin position="19"/>
        <end position="584"/>
    </location>
</feature>
<gene>
    <name evidence="3" type="ORF">NCTC13492_03154</name>
    <name evidence="2" type="ORF">SAMN05421542_3919</name>
</gene>
<protein>
    <submittedName>
        <fullName evidence="3">Uncharacterized protein</fullName>
    </submittedName>
</protein>
<dbReference type="AlphaFoldDB" id="A0A2X2X5Z2"/>
<evidence type="ECO:0000256" key="1">
    <source>
        <dbReference type="SAM" id="SignalP"/>
    </source>
</evidence>
<dbReference type="EMBL" id="UAWB01000012">
    <property type="protein sequence ID" value="SQB46091.1"/>
    <property type="molecule type" value="Genomic_DNA"/>
</dbReference>
<reference evidence="2 4" key="1">
    <citation type="submission" date="2016-10" db="EMBL/GenBank/DDBJ databases">
        <authorList>
            <person name="Varghese N."/>
            <person name="Submissions S."/>
        </authorList>
    </citation>
    <scope>NUCLEOTIDE SEQUENCE [LARGE SCALE GENOMIC DNA]</scope>
    <source>
        <strain evidence="2 4">DSM 19299</strain>
    </source>
</reference>
<organism evidence="3 5">
    <name type="scientific">Chryseobacterium jejuense</name>
    <dbReference type="NCBI Taxonomy" id="445960"/>
    <lineage>
        <taxon>Bacteria</taxon>
        <taxon>Pseudomonadati</taxon>
        <taxon>Bacteroidota</taxon>
        <taxon>Flavobacteriia</taxon>
        <taxon>Flavobacteriales</taxon>
        <taxon>Weeksellaceae</taxon>
        <taxon>Chryseobacterium group</taxon>
        <taxon>Chryseobacterium</taxon>
    </lineage>
</organism>
<dbReference type="Proteomes" id="UP000199426">
    <property type="component" value="Unassembled WGS sequence"/>
</dbReference>
<name>A0A2X2X5Z2_CHRJE</name>
<proteinExistence type="predicted"/>
<keyword evidence="1" id="KW-0732">Signal</keyword>
<dbReference type="RefSeq" id="WP_089738448.1">
    <property type="nucleotide sequence ID" value="NZ_FNEG01000006.1"/>
</dbReference>
<evidence type="ECO:0000313" key="3">
    <source>
        <dbReference type="EMBL" id="SQB46091.1"/>
    </source>
</evidence>
<dbReference type="STRING" id="445960.SAMN05421542_3919"/>
<sequence>MKKIIISSAIFVANFAFSQVGINTPNPQASLDIQSKGNTSATKAMRINNSNNTEMVTITDAGKVGIGAAIPKSNLQVIGDELRVGGTSSQLGSVANPILRIHSNANTDGSGGSLLFSENMETFGYYIRQNTEAGNTYGSDGLAIGAAQTGKYTYNPARPGIFVSDFQNVSFGTATPQAMFHIDGARDNNINAAPTSAQQVNDIVVNTSGNIGIGTISPTHKLDIRSAINGAVKIVDGTQGANKVLTSDANGVATWKDNVTDTSIYNSNGTLSANRTVAQAGNTLAFTSTATAGTSHFTVDGTTFNVDARNNRIGLGTASPNNLLDLGASQGKKLAIWNSTAGDDFYGFGAAQNVLQLFAGVPTIGNALMTLNKNGRVGIGTTNPQANFHTIGTRRFENATSGSVAVGAVLTATDTNGTAEWRIPASQTAVGGVVGGAGINIPFANDGTYKYTGRYVTLPPGKWAVTITQLAQTVGNLDNDDWMFVRSTFGEGNVAVGAALTRSNDVRGPSLMSFRVQGPASAGHTQQFDVFQGTIIIENTTSSDKIYRYIAGNTVTGGGPNSTTVISRFGDTWSESSIFATAIK</sequence>
<accession>A0A2X2X5Z2</accession>
<dbReference type="OrthoDB" id="1272218at2"/>
<evidence type="ECO:0000313" key="5">
    <source>
        <dbReference type="Proteomes" id="UP000251670"/>
    </source>
</evidence>
<evidence type="ECO:0000313" key="4">
    <source>
        <dbReference type="Proteomes" id="UP000199426"/>
    </source>
</evidence>
<evidence type="ECO:0000313" key="2">
    <source>
        <dbReference type="EMBL" id="SDJ59244.1"/>
    </source>
</evidence>
<feature type="signal peptide" evidence="1">
    <location>
        <begin position="1"/>
        <end position="18"/>
    </location>
</feature>
<keyword evidence="4" id="KW-1185">Reference proteome</keyword>
<reference evidence="3 5" key="2">
    <citation type="submission" date="2018-06" db="EMBL/GenBank/DDBJ databases">
        <authorList>
            <consortium name="Pathogen Informatics"/>
            <person name="Doyle S."/>
        </authorList>
    </citation>
    <scope>NUCLEOTIDE SEQUENCE [LARGE SCALE GENOMIC DNA]</scope>
    <source>
        <strain evidence="3 5">NCTC13492</strain>
    </source>
</reference>
<dbReference type="EMBL" id="FNEG01000006">
    <property type="protein sequence ID" value="SDJ59244.1"/>
    <property type="molecule type" value="Genomic_DNA"/>
</dbReference>